<protein>
    <recommendedName>
        <fullName evidence="4">Serine-threonine/tyrosine-protein kinase catalytic domain-containing protein</fullName>
    </recommendedName>
</protein>
<organism evidence="1">
    <name type="scientific">Eremomyces bilateralis CBS 781.70</name>
    <dbReference type="NCBI Taxonomy" id="1392243"/>
    <lineage>
        <taxon>Eukaryota</taxon>
        <taxon>Fungi</taxon>
        <taxon>Dikarya</taxon>
        <taxon>Ascomycota</taxon>
        <taxon>Pezizomycotina</taxon>
        <taxon>Dothideomycetes</taxon>
        <taxon>Dothideomycetes incertae sedis</taxon>
        <taxon>Eremomycetales</taxon>
        <taxon>Eremomycetaceae</taxon>
        <taxon>Eremomyces</taxon>
    </lineage>
</organism>
<keyword evidence="2" id="KW-1185">Reference proteome</keyword>
<dbReference type="SUPFAM" id="SSF56112">
    <property type="entry name" value="Protein kinase-like (PK-like)"/>
    <property type="match status" value="1"/>
</dbReference>
<evidence type="ECO:0000313" key="1">
    <source>
        <dbReference type="EMBL" id="KAF1813848.1"/>
    </source>
</evidence>
<dbReference type="RefSeq" id="XP_033535479.1">
    <property type="nucleotide sequence ID" value="XM_033682319.1"/>
</dbReference>
<reference evidence="3" key="2">
    <citation type="submission" date="2020-04" db="EMBL/GenBank/DDBJ databases">
        <authorList>
            <consortium name="NCBI Genome Project"/>
        </authorList>
    </citation>
    <scope>NUCLEOTIDE SEQUENCE</scope>
    <source>
        <strain evidence="3">CBS 781.70</strain>
    </source>
</reference>
<evidence type="ECO:0000313" key="3">
    <source>
        <dbReference type="RefSeq" id="XP_033535479.1"/>
    </source>
</evidence>
<dbReference type="GeneID" id="54422889"/>
<dbReference type="Proteomes" id="UP000504638">
    <property type="component" value="Unplaced"/>
</dbReference>
<reference evidence="3" key="3">
    <citation type="submission" date="2025-04" db="UniProtKB">
        <authorList>
            <consortium name="RefSeq"/>
        </authorList>
    </citation>
    <scope>IDENTIFICATION</scope>
    <source>
        <strain evidence="3">CBS 781.70</strain>
    </source>
</reference>
<name>A0A6G1G726_9PEZI</name>
<dbReference type="AlphaFoldDB" id="A0A6G1G726"/>
<reference evidence="1 3" key="1">
    <citation type="submission" date="2020-01" db="EMBL/GenBank/DDBJ databases">
        <authorList>
            <consortium name="DOE Joint Genome Institute"/>
            <person name="Haridas S."/>
            <person name="Albert R."/>
            <person name="Binder M."/>
            <person name="Bloem J."/>
            <person name="Labutti K."/>
            <person name="Salamov A."/>
            <person name="Andreopoulos B."/>
            <person name="Baker S.E."/>
            <person name="Barry K."/>
            <person name="Bills G."/>
            <person name="Bluhm B.H."/>
            <person name="Cannon C."/>
            <person name="Castanera R."/>
            <person name="Culley D.E."/>
            <person name="Daum C."/>
            <person name="Ezra D."/>
            <person name="Gonzalez J.B."/>
            <person name="Henrissat B."/>
            <person name="Kuo A."/>
            <person name="Liang C."/>
            <person name="Lipzen A."/>
            <person name="Lutzoni F."/>
            <person name="Magnuson J."/>
            <person name="Mondo S."/>
            <person name="Nolan M."/>
            <person name="Ohm R."/>
            <person name="Pangilinan J."/>
            <person name="Park H.-J."/>
            <person name="Ramirez L."/>
            <person name="Alfaro M."/>
            <person name="Sun H."/>
            <person name="Tritt A."/>
            <person name="Yoshinaga Y."/>
            <person name="Zwiers L.-H."/>
            <person name="Turgeon B.G."/>
            <person name="Goodwin S.B."/>
            <person name="Spatafora J.W."/>
            <person name="Crous P.W."/>
            <person name="Grigoriev I.V."/>
        </authorList>
    </citation>
    <scope>NUCLEOTIDE SEQUENCE</scope>
    <source>
        <strain evidence="1 3">CBS 781.70</strain>
    </source>
</reference>
<dbReference type="Gene3D" id="1.10.510.10">
    <property type="entry name" value="Transferase(Phosphotransferase) domain 1"/>
    <property type="match status" value="1"/>
</dbReference>
<dbReference type="InterPro" id="IPR011009">
    <property type="entry name" value="Kinase-like_dom_sf"/>
</dbReference>
<evidence type="ECO:0000313" key="2">
    <source>
        <dbReference type="Proteomes" id="UP000504638"/>
    </source>
</evidence>
<dbReference type="OrthoDB" id="1668230at2759"/>
<gene>
    <name evidence="1 3" type="ORF">P152DRAFT_501460</name>
</gene>
<proteinExistence type="predicted"/>
<dbReference type="EMBL" id="ML975154">
    <property type="protein sequence ID" value="KAF1813848.1"/>
    <property type="molecule type" value="Genomic_DNA"/>
</dbReference>
<evidence type="ECO:0008006" key="4">
    <source>
        <dbReference type="Google" id="ProtNLM"/>
    </source>
</evidence>
<feature type="non-terminal residue" evidence="1">
    <location>
        <position position="141"/>
    </location>
</feature>
<accession>A0A6G1G726</accession>
<sequence length="141" mass="16143">MEPVPLRTKISWVESAGGSITLIYFKHVIQGDVSARDFLVDNDLSILLCDFSGSALNDKEPWVVGMDHFEVSITTEIFSFCSLIFDIMTRRRPYDEIEHSDEAERLCGEEMFPPMDDVPFRDIILKCWKGGYTTVVEILED</sequence>